<feature type="region of interest" description="Disordered" evidence="1">
    <location>
        <begin position="1"/>
        <end position="72"/>
    </location>
</feature>
<evidence type="ECO:0000313" key="2">
    <source>
        <dbReference type="EMBL" id="KAK6948141.1"/>
    </source>
</evidence>
<protein>
    <submittedName>
        <fullName evidence="2">Uncharacterized protein</fullName>
    </submittedName>
</protein>
<dbReference type="PANTHER" id="PTHR37540:SF9">
    <property type="entry name" value="ZN(2)-C6 FUNGAL-TYPE DOMAIN-CONTAINING PROTEIN"/>
    <property type="match status" value="1"/>
</dbReference>
<reference evidence="2 3" key="1">
    <citation type="journal article" date="2024" name="Front Chem Biol">
        <title>Unveiling the potential of Daldinia eschscholtzii MFLUCC 19-0629 through bioactivity and bioinformatics studies for enhanced sustainable agriculture production.</title>
        <authorList>
            <person name="Brooks S."/>
            <person name="Weaver J.A."/>
            <person name="Klomchit A."/>
            <person name="Alharthi S.A."/>
            <person name="Onlamun T."/>
            <person name="Nurani R."/>
            <person name="Vong T.K."/>
            <person name="Alberti F."/>
            <person name="Greco C."/>
        </authorList>
    </citation>
    <scope>NUCLEOTIDE SEQUENCE [LARGE SCALE GENOMIC DNA]</scope>
    <source>
        <strain evidence="2">MFLUCC 19-0629</strain>
    </source>
</reference>
<gene>
    <name evidence="2" type="ORF">Daesc_009905</name>
</gene>
<dbReference type="EMBL" id="JBANMG010000010">
    <property type="protein sequence ID" value="KAK6948141.1"/>
    <property type="molecule type" value="Genomic_DNA"/>
</dbReference>
<comment type="caution">
    <text evidence="2">The sequence shown here is derived from an EMBL/GenBank/DDBJ whole genome shotgun (WGS) entry which is preliminary data.</text>
</comment>
<organism evidence="2 3">
    <name type="scientific">Daldinia eschscholtzii</name>
    <dbReference type="NCBI Taxonomy" id="292717"/>
    <lineage>
        <taxon>Eukaryota</taxon>
        <taxon>Fungi</taxon>
        <taxon>Dikarya</taxon>
        <taxon>Ascomycota</taxon>
        <taxon>Pezizomycotina</taxon>
        <taxon>Sordariomycetes</taxon>
        <taxon>Xylariomycetidae</taxon>
        <taxon>Xylariales</taxon>
        <taxon>Hypoxylaceae</taxon>
        <taxon>Daldinia</taxon>
    </lineage>
</organism>
<proteinExistence type="predicted"/>
<dbReference type="PANTHER" id="PTHR37540">
    <property type="entry name" value="TRANSCRIPTION FACTOR (ACR-2), PUTATIVE-RELATED-RELATED"/>
    <property type="match status" value="1"/>
</dbReference>
<name>A0AAX6M7F4_9PEZI</name>
<keyword evidence="3" id="KW-1185">Reference proteome</keyword>
<sequence length="502" mass="56126">MAPGAKGSGAMPFIVSTSTKKPDPEMRKLIRSHVMMGKNRGKILRPNYRKAGESSSPEESHDSRSRPRSNLEKEVYDDDELVTLTPVVVPRRVGGDLSFIRFADTIEDSSVAVILEFSSIAKKALFPLESCISFAIREKTGWMEALTVDAAYLHALAFSTRAYFDLMQGYTPRKGPTAYPHMLKTLRLLRERLDMPEHDAAVKSSFSTAAVVLCLAFHAHITGEHETARHHLLGLRKIVDLKGGLIGLRNVKIVIELLRCDMGMALHNGTKPVFFADTIREPYWPYPDFSQYGIAPDPKDESFLAILDAELALAWRTMKQFCALVNRAAAARRKLSEQNLLDTMASVMYRLLHMRFARSSLSEAVRLGLLAFCSGVFLQWSSVRLPYTHFPGVYWDNLVNLEFPLPDTNTYDSSSLDSNVSTPRLLIWLLTIGAVSLFSAVDNEAWLKPWLRVNLELCGVDSWPAMRAVLDSFMWVGVVQDAPGKALFDSTMSSSLCLESVQ</sequence>
<evidence type="ECO:0000256" key="1">
    <source>
        <dbReference type="SAM" id="MobiDB-lite"/>
    </source>
</evidence>
<feature type="compositionally biased region" description="Basic and acidic residues" evidence="1">
    <location>
        <begin position="58"/>
        <end position="72"/>
    </location>
</feature>
<dbReference type="Proteomes" id="UP001369815">
    <property type="component" value="Unassembled WGS sequence"/>
</dbReference>
<evidence type="ECO:0000313" key="3">
    <source>
        <dbReference type="Proteomes" id="UP001369815"/>
    </source>
</evidence>
<dbReference type="AlphaFoldDB" id="A0AAX6M7F4"/>
<accession>A0AAX6M7F4</accession>